<evidence type="ECO:0000313" key="2">
    <source>
        <dbReference type="Proteomes" id="UP001448207"/>
    </source>
</evidence>
<name>A0ABR3ASS0_PHYBL</name>
<comment type="caution">
    <text evidence="1">The sequence shown here is derived from an EMBL/GenBank/DDBJ whole genome shotgun (WGS) entry which is preliminary data.</text>
</comment>
<evidence type="ECO:0000313" key="1">
    <source>
        <dbReference type="EMBL" id="KAL0081764.1"/>
    </source>
</evidence>
<accession>A0ABR3ASS0</accession>
<reference evidence="1 2" key="1">
    <citation type="submission" date="2024-04" db="EMBL/GenBank/DDBJ databases">
        <title>Symmetric and asymmetric DNA N6-adenine methylation regulates different biological responses in Mucorales.</title>
        <authorList>
            <consortium name="Lawrence Berkeley National Laboratory"/>
            <person name="Lax C."/>
            <person name="Mondo S.J."/>
            <person name="Osorio-Concepcion M."/>
            <person name="Muszewska A."/>
            <person name="Corrochano-Luque M."/>
            <person name="Gutierrez G."/>
            <person name="Riley R."/>
            <person name="Lipzen A."/>
            <person name="Guo J."/>
            <person name="Hundley H."/>
            <person name="Amirebrahimi M."/>
            <person name="Ng V."/>
            <person name="Lorenzo-Gutierrez D."/>
            <person name="Binder U."/>
            <person name="Yang J."/>
            <person name="Song Y."/>
            <person name="Canovas D."/>
            <person name="Navarro E."/>
            <person name="Freitag M."/>
            <person name="Gabaldon T."/>
            <person name="Grigoriev I.V."/>
            <person name="Corrochano L.M."/>
            <person name="Nicolas F.E."/>
            <person name="Garre V."/>
        </authorList>
    </citation>
    <scope>NUCLEOTIDE SEQUENCE [LARGE SCALE GENOMIC DNA]</scope>
    <source>
        <strain evidence="1 2">L51</strain>
    </source>
</reference>
<gene>
    <name evidence="1" type="ORF">J3Q64DRAFT_1186909</name>
</gene>
<keyword evidence="2" id="KW-1185">Reference proteome</keyword>
<organism evidence="1 2">
    <name type="scientific">Phycomyces blakesleeanus</name>
    <dbReference type="NCBI Taxonomy" id="4837"/>
    <lineage>
        <taxon>Eukaryota</taxon>
        <taxon>Fungi</taxon>
        <taxon>Fungi incertae sedis</taxon>
        <taxon>Mucoromycota</taxon>
        <taxon>Mucoromycotina</taxon>
        <taxon>Mucoromycetes</taxon>
        <taxon>Mucorales</taxon>
        <taxon>Phycomycetaceae</taxon>
        <taxon>Phycomyces</taxon>
    </lineage>
</organism>
<dbReference type="Proteomes" id="UP001448207">
    <property type="component" value="Unassembled WGS sequence"/>
</dbReference>
<protein>
    <submittedName>
        <fullName evidence="1">Uncharacterized protein</fullName>
    </submittedName>
</protein>
<sequence>MLYVGRGPSESHYRYVILDSPETKNMIDFEKFERPAIIHADATFNEVFGRPWNLLRLDSLPTLYEPRVPNNTPSRLFEDGTIATMHFEANEDEIAEMHANKLKKIKVSGRLTYIK</sequence>
<dbReference type="EMBL" id="JBCLYO010000017">
    <property type="protein sequence ID" value="KAL0081764.1"/>
    <property type="molecule type" value="Genomic_DNA"/>
</dbReference>
<proteinExistence type="predicted"/>